<dbReference type="GeneID" id="104782472"/>
<proteinExistence type="predicted"/>
<reference evidence="7" key="2">
    <citation type="submission" date="2025-08" db="UniProtKB">
        <authorList>
            <consortium name="RefSeq"/>
        </authorList>
    </citation>
    <scope>IDENTIFICATION</scope>
    <source>
        <tissue evidence="7">Leaf</tissue>
    </source>
</reference>
<dbReference type="InterPro" id="IPR004146">
    <property type="entry name" value="DC1"/>
</dbReference>
<evidence type="ECO:0000256" key="2">
    <source>
        <dbReference type="ARBA" id="ARBA00022737"/>
    </source>
</evidence>
<dbReference type="Gene3D" id="3.30.40.10">
    <property type="entry name" value="Zinc/RING finger domain, C3HC4 (zinc finger)"/>
    <property type="match status" value="1"/>
</dbReference>
<dbReference type="InterPro" id="IPR001965">
    <property type="entry name" value="Znf_PHD"/>
</dbReference>
<dbReference type="SUPFAM" id="SSF57889">
    <property type="entry name" value="Cysteine-rich domain"/>
    <property type="match status" value="3"/>
</dbReference>
<accession>A0ABM0YTP0</accession>
<evidence type="ECO:0000256" key="1">
    <source>
        <dbReference type="ARBA" id="ARBA00022723"/>
    </source>
</evidence>
<dbReference type="InterPro" id="IPR046349">
    <property type="entry name" value="C1-like_sf"/>
</dbReference>
<name>A0ABM0YTP0_CAMSA</name>
<keyword evidence="4" id="KW-0862">Zinc</keyword>
<keyword evidence="3" id="KW-0863">Zinc-finger</keyword>
<evidence type="ECO:0000313" key="7">
    <source>
        <dbReference type="RefSeq" id="XP_010505711.1"/>
    </source>
</evidence>
<dbReference type="PANTHER" id="PTHR32410:SF181">
    <property type="entry name" value="CYSTEINE_HISTIDINE-RICH C1 DOMAIN FAMILY PROTEIN"/>
    <property type="match status" value="1"/>
</dbReference>
<gene>
    <name evidence="7" type="primary">LOC104782472</name>
</gene>
<protein>
    <submittedName>
        <fullName evidence="7">Uncharacterized protein LOC104782472</fullName>
    </submittedName>
</protein>
<keyword evidence="6" id="KW-1185">Reference proteome</keyword>
<evidence type="ECO:0000313" key="6">
    <source>
        <dbReference type="Proteomes" id="UP000694864"/>
    </source>
</evidence>
<reference evidence="6" key="1">
    <citation type="journal article" date="2014" name="Nat. Commun.">
        <title>The emerging biofuel crop Camelina sativa retains a highly undifferentiated hexaploid genome structure.</title>
        <authorList>
            <person name="Kagale S."/>
            <person name="Koh C."/>
            <person name="Nixon J."/>
            <person name="Bollina V."/>
            <person name="Clarke W.E."/>
            <person name="Tuteja R."/>
            <person name="Spillane C."/>
            <person name="Robinson S.J."/>
            <person name="Links M.G."/>
            <person name="Clarke C."/>
            <person name="Higgins E.E."/>
            <person name="Huebert T."/>
            <person name="Sharpe A.G."/>
            <person name="Parkin I.A."/>
        </authorList>
    </citation>
    <scope>NUCLEOTIDE SEQUENCE [LARGE SCALE GENOMIC DNA]</scope>
    <source>
        <strain evidence="6">cv. DH55</strain>
    </source>
</reference>
<dbReference type="InterPro" id="IPR054483">
    <property type="entry name" value="DC1-like_CT"/>
</dbReference>
<evidence type="ECO:0000256" key="3">
    <source>
        <dbReference type="ARBA" id="ARBA00022771"/>
    </source>
</evidence>
<dbReference type="Proteomes" id="UP000694864">
    <property type="component" value="Chromosome 4"/>
</dbReference>
<dbReference type="Pfam" id="PF03107">
    <property type="entry name" value="C1_2"/>
    <property type="match status" value="6"/>
</dbReference>
<dbReference type="RefSeq" id="XP_010505711.1">
    <property type="nucleotide sequence ID" value="XM_010507409.2"/>
</dbReference>
<dbReference type="PANTHER" id="PTHR32410">
    <property type="entry name" value="CYSTEINE/HISTIDINE-RICH C1 DOMAIN FAMILY PROTEIN"/>
    <property type="match status" value="1"/>
</dbReference>
<feature type="domain" description="Zinc finger PHD-type" evidence="5">
    <location>
        <begin position="101"/>
        <end position="177"/>
    </location>
</feature>
<dbReference type="InterPro" id="IPR013083">
    <property type="entry name" value="Znf_RING/FYVE/PHD"/>
</dbReference>
<dbReference type="Pfam" id="PF22926">
    <property type="entry name" value="C1-like_CT"/>
    <property type="match status" value="1"/>
</dbReference>
<evidence type="ECO:0000256" key="4">
    <source>
        <dbReference type="ARBA" id="ARBA00022833"/>
    </source>
</evidence>
<organism evidence="6 7">
    <name type="scientific">Camelina sativa</name>
    <name type="common">False flax</name>
    <name type="synonym">Myagrum sativum</name>
    <dbReference type="NCBI Taxonomy" id="90675"/>
    <lineage>
        <taxon>Eukaryota</taxon>
        <taxon>Viridiplantae</taxon>
        <taxon>Streptophyta</taxon>
        <taxon>Embryophyta</taxon>
        <taxon>Tracheophyta</taxon>
        <taxon>Spermatophyta</taxon>
        <taxon>Magnoliopsida</taxon>
        <taxon>eudicotyledons</taxon>
        <taxon>Gunneridae</taxon>
        <taxon>Pentapetalae</taxon>
        <taxon>rosids</taxon>
        <taxon>malvids</taxon>
        <taxon>Brassicales</taxon>
        <taxon>Brassicaceae</taxon>
        <taxon>Camelineae</taxon>
        <taxon>Camelina</taxon>
    </lineage>
</organism>
<dbReference type="SMART" id="SM00249">
    <property type="entry name" value="PHD"/>
    <property type="match status" value="3"/>
</dbReference>
<dbReference type="InterPro" id="IPR053192">
    <property type="entry name" value="Vacuole_Formation_Reg"/>
</dbReference>
<keyword evidence="2" id="KW-0677">Repeat</keyword>
<sequence length="614" mass="71048">MDSNGGFHEVEKDGKLFLVYHHPKYCSIPQIQTLTSSHDLLLQPLFLCPKIRCRKNVVHFSATFPLNSSPEYIFPTTTDSNDHHVMPLFWCNNKEFDVSGGCYRCHGSNFGTDYYFCEYCDQNFHKECVQSPLKIKHPYHPKHSLQLSFHHPQARTSECLCCGKRAKYMVYHCTICQAFMHPTCAMKPIPFVIDPPKKHVHPLTFFPRQTSLTCNVCGLLRKIHPTYVCLRCNFAVHIDCMSFPNFIKISRHKHRVSYIPSAPSREWFCGICRQSVNRDYGAYTCDKCSDYVVHPICATGKNVWDGKELEGVPEEGDLTQDLGPFNVISKGVILYFLHGHHLWLEVSLIYDENKVCQACVLPIYEGNFYVCMECEFILHEKCAQAPRRIQHALHPHPLTLKESNEHSICYFTCNACDCKCGGFVYECRTEGCTFNLDVRCASIVEPFDYKGHEDPLFLALDQEVKLICQVCKRTCEKQLNCIKCNYVVCFKCATLPYKARYKHDTHFLTVSCGEEVSEKDWCEVCERNLKDTRTKVFYWCNECFTTFHIECVFGEDPYMKLGQYFDYWGKIQILGKCKISRPLCDSCKKRCHGKIFKRGNSIACSLECMVPNLY</sequence>
<keyword evidence="1" id="KW-0479">Metal-binding</keyword>
<feature type="domain" description="Zinc finger PHD-type" evidence="5">
    <location>
        <begin position="521"/>
        <end position="588"/>
    </location>
</feature>
<feature type="domain" description="Zinc finger PHD-type" evidence="5">
    <location>
        <begin position="213"/>
        <end position="273"/>
    </location>
</feature>
<evidence type="ECO:0000259" key="5">
    <source>
        <dbReference type="SMART" id="SM00249"/>
    </source>
</evidence>